<keyword evidence="2" id="KW-0830">Ubiquinone</keyword>
<keyword evidence="2" id="KW-0489">Methyltransferase</keyword>
<evidence type="ECO:0000313" key="3">
    <source>
        <dbReference type="Proteomes" id="UP000581688"/>
    </source>
</evidence>
<proteinExistence type="predicted"/>
<dbReference type="PANTHER" id="PTHR43460">
    <property type="entry name" value="METHYLTRANSFERASE"/>
    <property type="match status" value="1"/>
</dbReference>
<dbReference type="PANTHER" id="PTHR43460:SF1">
    <property type="entry name" value="METHYLTRANSFERASE TYPE 11 DOMAIN-CONTAINING PROTEIN"/>
    <property type="match status" value="1"/>
</dbReference>
<name>A0A841Q4Q8_9BACI</name>
<comment type="caution">
    <text evidence="2">The sequence shown here is derived from an EMBL/GenBank/DDBJ whole genome shotgun (WGS) entry which is preliminary data.</text>
</comment>
<dbReference type="InterPro" id="IPR029063">
    <property type="entry name" value="SAM-dependent_MTases_sf"/>
</dbReference>
<dbReference type="GO" id="GO:0008168">
    <property type="term" value="F:methyltransferase activity"/>
    <property type="evidence" value="ECO:0007669"/>
    <property type="project" value="UniProtKB-KW"/>
</dbReference>
<organism evidence="2 3">
    <name type="scientific">Salirhabdus euzebyi</name>
    <dbReference type="NCBI Taxonomy" id="394506"/>
    <lineage>
        <taxon>Bacteria</taxon>
        <taxon>Bacillati</taxon>
        <taxon>Bacillota</taxon>
        <taxon>Bacilli</taxon>
        <taxon>Bacillales</taxon>
        <taxon>Bacillaceae</taxon>
        <taxon>Salirhabdus</taxon>
    </lineage>
</organism>
<dbReference type="Gene3D" id="3.40.50.150">
    <property type="entry name" value="Vaccinia Virus protein VP39"/>
    <property type="match status" value="1"/>
</dbReference>
<dbReference type="EMBL" id="JACHGH010000004">
    <property type="protein sequence ID" value="MBB6453378.1"/>
    <property type="molecule type" value="Genomic_DNA"/>
</dbReference>
<dbReference type="InterPro" id="IPR052939">
    <property type="entry name" value="23S_rRNA_MeTrnsfrase_RlmA"/>
</dbReference>
<gene>
    <name evidence="2" type="ORF">HNQ94_001826</name>
</gene>
<sequence length="263" mass="30249">MKMKKRSGGKVDLVMNEQEYEDFYNKVGKINGWDFSHLIYTTEGVNWDFYTEVKKRCKSSDILLDIGTGGGENVMSIAPSFLFLIGIDLSAQMIQSAQTNLMKSKIKNARFLQMSSEQIQFPNEFFNVVSSRHAPFQAKEVARVVADGGLFLTQQVSEGDKWNIKQTFERGQSYGEIDGSAKERYIKQLKEAGFSKVEVFDYNATEYYARPEDLLFLLKHTPIIPHFGEQKDDYKLLDQFINNNQTEKGIRTNAKRYLLIARK</sequence>
<evidence type="ECO:0000313" key="2">
    <source>
        <dbReference type="EMBL" id="MBB6453378.1"/>
    </source>
</evidence>
<evidence type="ECO:0000259" key="1">
    <source>
        <dbReference type="Pfam" id="PF13649"/>
    </source>
</evidence>
<dbReference type="AlphaFoldDB" id="A0A841Q4Q8"/>
<dbReference type="SUPFAM" id="SSF53335">
    <property type="entry name" value="S-adenosyl-L-methionine-dependent methyltransferases"/>
    <property type="match status" value="1"/>
</dbReference>
<protein>
    <submittedName>
        <fullName evidence="2">Ubiquinone/menaquinone biosynthesis C-methylase UbiE</fullName>
    </submittedName>
</protein>
<keyword evidence="2" id="KW-0808">Transferase</keyword>
<reference evidence="2 3" key="1">
    <citation type="submission" date="2020-08" db="EMBL/GenBank/DDBJ databases">
        <title>Genomic Encyclopedia of Type Strains, Phase IV (KMG-IV): sequencing the most valuable type-strain genomes for metagenomic binning, comparative biology and taxonomic classification.</title>
        <authorList>
            <person name="Goeker M."/>
        </authorList>
    </citation>
    <scope>NUCLEOTIDE SEQUENCE [LARGE SCALE GENOMIC DNA]</scope>
    <source>
        <strain evidence="2 3">DSM 19612</strain>
    </source>
</reference>
<dbReference type="CDD" id="cd02440">
    <property type="entry name" value="AdoMet_MTases"/>
    <property type="match status" value="1"/>
</dbReference>
<feature type="domain" description="Methyltransferase" evidence="1">
    <location>
        <begin position="64"/>
        <end position="149"/>
    </location>
</feature>
<keyword evidence="3" id="KW-1185">Reference proteome</keyword>
<dbReference type="Pfam" id="PF13649">
    <property type="entry name" value="Methyltransf_25"/>
    <property type="match status" value="1"/>
</dbReference>
<dbReference type="Proteomes" id="UP000581688">
    <property type="component" value="Unassembled WGS sequence"/>
</dbReference>
<accession>A0A841Q4Q8</accession>
<dbReference type="InterPro" id="IPR041698">
    <property type="entry name" value="Methyltransf_25"/>
</dbReference>
<dbReference type="GO" id="GO:0032259">
    <property type="term" value="P:methylation"/>
    <property type="evidence" value="ECO:0007669"/>
    <property type="project" value="UniProtKB-KW"/>
</dbReference>